<keyword evidence="3 5" id="KW-1133">Transmembrane helix</keyword>
<feature type="domain" description="Integral membrane bound transporter" evidence="6">
    <location>
        <begin position="21"/>
        <end position="142"/>
    </location>
</feature>
<dbReference type="Proteomes" id="UP000588586">
    <property type="component" value="Unassembled WGS sequence"/>
</dbReference>
<comment type="subcellular location">
    <subcellularLocation>
        <location evidence="1">Membrane</location>
        <topology evidence="1">Multi-pass membrane protein</topology>
    </subcellularLocation>
</comment>
<dbReference type="GO" id="GO:0016020">
    <property type="term" value="C:membrane"/>
    <property type="evidence" value="ECO:0007669"/>
    <property type="project" value="UniProtKB-SubCell"/>
</dbReference>
<accession>A0A849HK91</accession>
<evidence type="ECO:0000313" key="8">
    <source>
        <dbReference type="Proteomes" id="UP000588586"/>
    </source>
</evidence>
<evidence type="ECO:0000313" key="7">
    <source>
        <dbReference type="EMBL" id="NNM45067.1"/>
    </source>
</evidence>
<evidence type="ECO:0000256" key="1">
    <source>
        <dbReference type="ARBA" id="ARBA00004141"/>
    </source>
</evidence>
<keyword evidence="4 5" id="KW-0472">Membrane</keyword>
<proteinExistence type="predicted"/>
<feature type="transmembrane region" description="Helical" evidence="5">
    <location>
        <begin position="68"/>
        <end position="93"/>
    </location>
</feature>
<evidence type="ECO:0000256" key="5">
    <source>
        <dbReference type="SAM" id="Phobius"/>
    </source>
</evidence>
<keyword evidence="2 5" id="KW-0812">Transmembrane</keyword>
<feature type="transmembrane region" description="Helical" evidence="5">
    <location>
        <begin position="7"/>
        <end position="29"/>
    </location>
</feature>
<dbReference type="InterPro" id="IPR049453">
    <property type="entry name" value="Memb_transporter_dom"/>
</dbReference>
<organism evidence="7 8">
    <name type="scientific">Knoellia koreensis</name>
    <dbReference type="NCBI Taxonomy" id="2730921"/>
    <lineage>
        <taxon>Bacteria</taxon>
        <taxon>Bacillati</taxon>
        <taxon>Actinomycetota</taxon>
        <taxon>Actinomycetes</taxon>
        <taxon>Micrococcales</taxon>
        <taxon>Intrasporangiaceae</taxon>
        <taxon>Knoellia</taxon>
    </lineage>
</organism>
<gene>
    <name evidence="7" type="ORF">HJG52_03485</name>
</gene>
<keyword evidence="8" id="KW-1185">Reference proteome</keyword>
<protein>
    <recommendedName>
        <fullName evidence="6">Integral membrane bound transporter domain-containing protein</fullName>
    </recommendedName>
</protein>
<evidence type="ECO:0000259" key="6">
    <source>
        <dbReference type="Pfam" id="PF13515"/>
    </source>
</evidence>
<dbReference type="Pfam" id="PF13515">
    <property type="entry name" value="FUSC_2"/>
    <property type="match status" value="1"/>
</dbReference>
<feature type="transmembrane region" description="Helical" evidence="5">
    <location>
        <begin position="105"/>
        <end position="121"/>
    </location>
</feature>
<dbReference type="AlphaFoldDB" id="A0A849HK91"/>
<evidence type="ECO:0000256" key="2">
    <source>
        <dbReference type="ARBA" id="ARBA00022692"/>
    </source>
</evidence>
<dbReference type="RefSeq" id="WP_171242137.1">
    <property type="nucleotide sequence ID" value="NZ_JABEPQ010000001.1"/>
</dbReference>
<dbReference type="EMBL" id="JABEPQ010000001">
    <property type="protein sequence ID" value="NNM45067.1"/>
    <property type="molecule type" value="Genomic_DNA"/>
</dbReference>
<reference evidence="7 8" key="1">
    <citation type="submission" date="2020-04" db="EMBL/GenBank/DDBJ databases">
        <title>Knoellia sp. isolate from air conditioner.</title>
        <authorList>
            <person name="Chea S."/>
            <person name="Kim D.-U."/>
        </authorList>
    </citation>
    <scope>NUCLEOTIDE SEQUENCE [LARGE SCALE GENOMIC DNA]</scope>
    <source>
        <strain evidence="7 8">DB2414S</strain>
    </source>
</reference>
<feature type="transmembrane region" description="Helical" evidence="5">
    <location>
        <begin position="127"/>
        <end position="147"/>
    </location>
</feature>
<comment type="caution">
    <text evidence="7">The sequence shown here is derived from an EMBL/GenBank/DDBJ whole genome shotgun (WGS) entry which is preliminary data.</text>
</comment>
<name>A0A849HK91_9MICO</name>
<evidence type="ECO:0000256" key="3">
    <source>
        <dbReference type="ARBA" id="ARBA00022989"/>
    </source>
</evidence>
<sequence>MDSRRETAVMLLKAALATVVAWQFTVLVLKSPQPFYGPMAALLVVDKTIVRSLGASAQRLGAVVVGMLVAWAVGSAVGVHWWSMLPVLVIALLIGRWRRFGEHGIQVPVMVLLSLLTAGGTDTHFTYLTIVETLVGGVIGVVTNAFVAPPLHVRQPRAQLQALTRRLGELLGQMATGLREGWDAEDAHRWYDESAEAIRWAPQVQGEIETGRESTRFNPRETLSRLDIDWGGYADTAEAVRRTQWQISGVARTLVDAADDEPWLPPPSQEFLDSYAAALDHIGVAVGHFGLVEDSERATVRHELVAASRILDDLGDRVREARLDDPRAWPAYGALIVHGKRLARTLDQHHDRAVVPTDSGPIRQVRRWRTHTPGST</sequence>
<evidence type="ECO:0000256" key="4">
    <source>
        <dbReference type="ARBA" id="ARBA00023136"/>
    </source>
</evidence>